<reference evidence="2" key="1">
    <citation type="submission" date="2024-06" db="EMBL/GenBank/DDBJ databases">
        <authorList>
            <person name="Liu X."/>
            <person name="Lenzi L."/>
            <person name="Haldenby T S."/>
            <person name="Uol C."/>
        </authorList>
    </citation>
    <scope>NUCLEOTIDE SEQUENCE</scope>
</reference>
<feature type="compositionally biased region" description="Basic and acidic residues" evidence="1">
    <location>
        <begin position="986"/>
        <end position="996"/>
    </location>
</feature>
<dbReference type="Proteomes" id="UP001497525">
    <property type="component" value="Unassembled WGS sequence"/>
</dbReference>
<feature type="compositionally biased region" description="Basic and acidic residues" evidence="1">
    <location>
        <begin position="482"/>
        <end position="491"/>
    </location>
</feature>
<feature type="compositionally biased region" description="Basic and acidic residues" evidence="1">
    <location>
        <begin position="549"/>
        <end position="558"/>
    </location>
</feature>
<feature type="compositionally biased region" description="Polar residues" evidence="1">
    <location>
        <begin position="809"/>
        <end position="847"/>
    </location>
</feature>
<feature type="compositionally biased region" description="Polar residues" evidence="1">
    <location>
        <begin position="956"/>
        <end position="966"/>
    </location>
</feature>
<feature type="region of interest" description="Disordered" evidence="1">
    <location>
        <begin position="364"/>
        <end position="411"/>
    </location>
</feature>
<feature type="region of interest" description="Disordered" evidence="1">
    <location>
        <begin position="272"/>
        <end position="344"/>
    </location>
</feature>
<feature type="region of interest" description="Disordered" evidence="1">
    <location>
        <begin position="229"/>
        <end position="258"/>
    </location>
</feature>
<dbReference type="EMBL" id="CAXLJL010000678">
    <property type="protein sequence ID" value="CAL5139915.1"/>
    <property type="molecule type" value="Genomic_DNA"/>
</dbReference>
<evidence type="ECO:0000313" key="3">
    <source>
        <dbReference type="Proteomes" id="UP001497525"/>
    </source>
</evidence>
<gene>
    <name evidence="2" type="ORF">CDAUBV1_LOCUS15102</name>
</gene>
<feature type="region of interest" description="Disordered" evidence="1">
    <location>
        <begin position="156"/>
        <end position="185"/>
    </location>
</feature>
<comment type="caution">
    <text evidence="2">The sequence shown here is derived from an EMBL/GenBank/DDBJ whole genome shotgun (WGS) entry which is preliminary data.</text>
</comment>
<feature type="compositionally biased region" description="Basic and acidic residues" evidence="1">
    <location>
        <begin position="938"/>
        <end position="948"/>
    </location>
</feature>
<feature type="compositionally biased region" description="Basic and acidic residues" evidence="1">
    <location>
        <begin position="75"/>
        <end position="91"/>
    </location>
</feature>
<dbReference type="AlphaFoldDB" id="A0AAV2TT08"/>
<feature type="compositionally biased region" description="Polar residues" evidence="1">
    <location>
        <begin position="637"/>
        <end position="661"/>
    </location>
</feature>
<feature type="compositionally biased region" description="Basic and acidic residues" evidence="1">
    <location>
        <begin position="292"/>
        <end position="303"/>
    </location>
</feature>
<feature type="region of interest" description="Disordered" evidence="1">
    <location>
        <begin position="52"/>
        <end position="133"/>
    </location>
</feature>
<evidence type="ECO:0000313" key="2">
    <source>
        <dbReference type="EMBL" id="CAL5139915.1"/>
    </source>
</evidence>
<feature type="region of interest" description="Disordered" evidence="1">
    <location>
        <begin position="1115"/>
        <end position="1149"/>
    </location>
</feature>
<feature type="compositionally biased region" description="Low complexity" evidence="1">
    <location>
        <begin position="236"/>
        <end position="249"/>
    </location>
</feature>
<feature type="compositionally biased region" description="Basic and acidic residues" evidence="1">
    <location>
        <begin position="1068"/>
        <end position="1077"/>
    </location>
</feature>
<feature type="compositionally biased region" description="Low complexity" evidence="1">
    <location>
        <begin position="782"/>
        <end position="791"/>
    </location>
</feature>
<feature type="region of interest" description="Disordered" evidence="1">
    <location>
        <begin position="441"/>
        <end position="501"/>
    </location>
</feature>
<evidence type="ECO:0000256" key="1">
    <source>
        <dbReference type="SAM" id="MobiDB-lite"/>
    </source>
</evidence>
<feature type="compositionally biased region" description="Basic and acidic residues" evidence="1">
    <location>
        <begin position="577"/>
        <end position="587"/>
    </location>
</feature>
<feature type="region of interest" description="Disordered" evidence="1">
    <location>
        <begin position="531"/>
        <end position="1000"/>
    </location>
</feature>
<feature type="compositionally biased region" description="Polar residues" evidence="1">
    <location>
        <begin position="272"/>
        <end position="285"/>
    </location>
</feature>
<feature type="compositionally biased region" description="Polar residues" evidence="1">
    <location>
        <begin position="60"/>
        <end position="74"/>
    </location>
</feature>
<sequence length="1149" mass="126300">MDPSEDEWDALVNSGGIVIPRSNNPNDVNKVVQTIQSCTHLESLHPYSFFPYLEPKPDSDITSPSTNSTDSPQSKPKEDPHLLPVKQERRSQPPKYPVPNCQRGSLHPDVDAPAVGLSTVDNTQSHKPLPQKRKKELQLLHEAQLMLEDARKRQSQWASSHVATPTADGTSPQYNLKPLSPNIPQWPFKTTPTKETKADEFTPTCAAANLSSSSFTAMNKGLITVGGVKQSPPISPSVSYSSAPAGAVADKSHSASGMSPAKRIVLKLSRSGVGSQLTVSSSQASKPEEEEERRRQETDAERRERRRRKKEQRRERHEQRLKTMPSVAATAEAQSTPDPIVANSPRISVTVNTKPPAALPVYQPLQQQAQRPTFSASQDSATDDGDGEYDAGSMRHSSVQRKHKRPKPGDIFDSAVVCGTTLSDPGQTMGSVIPSYSEMSEPIGVERRKQRTHHHSSEEKRKRRHRKHAHSIEVKASPNEIHSNKLPEDAHPSPVHSPLSSFVYNDRSQLLLNQPEDEFEDVLSRSLFSQCHDSTNADSASVDLFGDEDQPKSEHSIQGDELASNGGGGGNHRHHNVGSDDGNKPYDPEDPLTQSAIGTEGELYDQYSDYFTPPFKQQQIKDVGNRELGSKLCQRDSAPQPNPSSFQPSTIVRSPHNMVTDSDQEDVGQDPAHRMARSHSKAPSKWPSKGVHDSSQTTKNRPGPRTPLLSPPSSPQQSVSRELVTQPPTTPPNKRPVLDRPKKSKSSKSTAVSSESTDKKPVKRKHRGSDVPAVNQTDDKLSSAASDSDSSYCAKNMNPLPSKPAVTVQDRQQNKSAINNTKMAVQGTERSASCSKQSETKGPSQDSRSVRRAKPTERKRSTNSLAADKKRDKPAAFIPPAFDEQDMELSSISSSRSPSSSSSPTPPMSSNNPTMDYAVEKVEPAKGRGNSSGTCGKPKQDKPKEEKVAKKKLTKPTRNPSQTKTQEPVDVVLEEPISQVPASPKQVEKQAVEKADTTTQPVAATELEVHRPENIRESAKYSGFQLEHLFDRLLRLRQPRLAVRMSEILLNYLQPQSPKLVKSQGNEKTADQSEKKSGANKAVKVLNEEPRVIAFNLRRLPVACLDQLTELITEDENIPDDQSPSANHLKTDFPSEETSSRPSEGLKHL</sequence>
<accession>A0AAV2TT08</accession>
<proteinExistence type="predicted"/>
<feature type="compositionally biased region" description="Polar residues" evidence="1">
    <location>
        <begin position="364"/>
        <end position="380"/>
    </location>
</feature>
<name>A0AAV2TT08_CALDB</name>
<organism evidence="2 3">
    <name type="scientific">Calicophoron daubneyi</name>
    <name type="common">Rumen fluke</name>
    <name type="synonym">Paramphistomum daubneyi</name>
    <dbReference type="NCBI Taxonomy" id="300641"/>
    <lineage>
        <taxon>Eukaryota</taxon>
        <taxon>Metazoa</taxon>
        <taxon>Spiralia</taxon>
        <taxon>Lophotrochozoa</taxon>
        <taxon>Platyhelminthes</taxon>
        <taxon>Trematoda</taxon>
        <taxon>Digenea</taxon>
        <taxon>Plagiorchiida</taxon>
        <taxon>Pronocephalata</taxon>
        <taxon>Paramphistomoidea</taxon>
        <taxon>Paramphistomidae</taxon>
        <taxon>Calicophoron</taxon>
    </lineage>
</organism>
<feature type="compositionally biased region" description="Basic and acidic residues" evidence="1">
    <location>
        <begin position="312"/>
        <end position="321"/>
    </location>
</feature>
<protein>
    <submittedName>
        <fullName evidence="2">Uncharacterized protein</fullName>
    </submittedName>
</protein>
<feature type="region of interest" description="Disordered" evidence="1">
    <location>
        <begin position="1059"/>
        <end position="1081"/>
    </location>
</feature>
<feature type="compositionally biased region" description="Low complexity" evidence="1">
    <location>
        <begin position="890"/>
        <end position="903"/>
    </location>
</feature>
<feature type="compositionally biased region" description="Polar residues" evidence="1">
    <location>
        <begin position="156"/>
        <end position="174"/>
    </location>
</feature>